<protein>
    <submittedName>
        <fullName evidence="1">Uncharacterized protein</fullName>
    </submittedName>
</protein>
<organism evidence="1 2">
    <name type="scientific">Lactarius akahatsu</name>
    <dbReference type="NCBI Taxonomy" id="416441"/>
    <lineage>
        <taxon>Eukaryota</taxon>
        <taxon>Fungi</taxon>
        <taxon>Dikarya</taxon>
        <taxon>Basidiomycota</taxon>
        <taxon>Agaricomycotina</taxon>
        <taxon>Agaricomycetes</taxon>
        <taxon>Russulales</taxon>
        <taxon>Russulaceae</taxon>
        <taxon>Lactarius</taxon>
    </lineage>
</organism>
<accession>A0AAD4Q4N6</accession>
<dbReference type="AlphaFoldDB" id="A0AAD4Q4N6"/>
<keyword evidence="2" id="KW-1185">Reference proteome</keyword>
<reference evidence="1" key="1">
    <citation type="submission" date="2022-01" db="EMBL/GenBank/DDBJ databases">
        <title>Comparative genomics reveals a dynamic genome evolution in the ectomycorrhizal milk-cap (Lactarius) mushrooms.</title>
        <authorList>
            <consortium name="DOE Joint Genome Institute"/>
            <person name="Lebreton A."/>
            <person name="Tang N."/>
            <person name="Kuo A."/>
            <person name="LaButti K."/>
            <person name="Drula E."/>
            <person name="Barry K."/>
            <person name="Clum A."/>
            <person name="Lipzen A."/>
            <person name="Mousain D."/>
            <person name="Ng V."/>
            <person name="Wang R."/>
            <person name="Wang X."/>
            <person name="Dai Y."/>
            <person name="Henrissat B."/>
            <person name="Grigoriev I.V."/>
            <person name="Guerin-Laguette A."/>
            <person name="Yu F."/>
            <person name="Martin F.M."/>
        </authorList>
    </citation>
    <scope>NUCLEOTIDE SEQUENCE</scope>
    <source>
        <strain evidence="1">QP</strain>
    </source>
</reference>
<gene>
    <name evidence="1" type="ORF">EDB92DRAFT_1917651</name>
</gene>
<evidence type="ECO:0000313" key="2">
    <source>
        <dbReference type="Proteomes" id="UP001201163"/>
    </source>
</evidence>
<evidence type="ECO:0000313" key="1">
    <source>
        <dbReference type="EMBL" id="KAH8977359.1"/>
    </source>
</evidence>
<comment type="caution">
    <text evidence="1">The sequence shown here is derived from an EMBL/GenBank/DDBJ whole genome shotgun (WGS) entry which is preliminary data.</text>
</comment>
<proteinExistence type="predicted"/>
<name>A0AAD4Q4N6_9AGAM</name>
<dbReference type="Proteomes" id="UP001201163">
    <property type="component" value="Unassembled WGS sequence"/>
</dbReference>
<dbReference type="EMBL" id="JAKELL010000319">
    <property type="protein sequence ID" value="KAH8977359.1"/>
    <property type="molecule type" value="Genomic_DNA"/>
</dbReference>
<sequence>MWMASPLYDLACARACVRARFVCNRMRTSTLALSLELSVRVTVADKRVVVAAGADADAVTLGFVELCVNAAANAWSRGVKIVDLSLSSSSSSSSSATTTVSSAAFFVIFPLGPVLPAPGQLFLNATCNTYTGSIEPEMSPARAFHLAVVWRRRVRDRCLTSI</sequence>